<sequence>MNALNTYEEYRLTIDKINSLSQSENSDSVNLEIEALRNLASTFEKAKYDLTGKISNQQNIGLSQPFQYFL</sequence>
<name>A0ABR7KXK8_9SPHI</name>
<dbReference type="Proteomes" id="UP000652755">
    <property type="component" value="Unassembled WGS sequence"/>
</dbReference>
<dbReference type="EMBL" id="JACRYL010000028">
    <property type="protein sequence ID" value="MBC6112856.1"/>
    <property type="molecule type" value="Genomic_DNA"/>
</dbReference>
<organism evidence="1 2">
    <name type="scientific">Pedobacter fastidiosus</name>
    <dbReference type="NCBI Taxonomy" id="2765361"/>
    <lineage>
        <taxon>Bacteria</taxon>
        <taxon>Pseudomonadati</taxon>
        <taxon>Bacteroidota</taxon>
        <taxon>Sphingobacteriia</taxon>
        <taxon>Sphingobacteriales</taxon>
        <taxon>Sphingobacteriaceae</taxon>
        <taxon>Pedobacter</taxon>
    </lineage>
</organism>
<keyword evidence="2" id="KW-1185">Reference proteome</keyword>
<dbReference type="RefSeq" id="WP_187073274.1">
    <property type="nucleotide sequence ID" value="NZ_JACRYL010000028.1"/>
</dbReference>
<evidence type="ECO:0000313" key="1">
    <source>
        <dbReference type="EMBL" id="MBC6112856.1"/>
    </source>
</evidence>
<gene>
    <name evidence="1" type="ORF">H7U22_20725</name>
</gene>
<evidence type="ECO:0000313" key="2">
    <source>
        <dbReference type="Proteomes" id="UP000652755"/>
    </source>
</evidence>
<reference evidence="1 2" key="1">
    <citation type="submission" date="2020-08" db="EMBL/GenBank/DDBJ databases">
        <authorList>
            <person name="Sun Q."/>
            <person name="Inoue M."/>
        </authorList>
    </citation>
    <scope>NUCLEOTIDE SEQUENCE [LARGE SCALE GENOMIC DNA]</scope>
    <source>
        <strain evidence="1 2">CCM 8938</strain>
    </source>
</reference>
<proteinExistence type="predicted"/>
<accession>A0ABR7KXK8</accession>
<protein>
    <submittedName>
        <fullName evidence="1">Uncharacterized protein</fullName>
    </submittedName>
</protein>
<comment type="caution">
    <text evidence="1">The sequence shown here is derived from an EMBL/GenBank/DDBJ whole genome shotgun (WGS) entry which is preliminary data.</text>
</comment>